<sequence>MPRSRSRSSSVDPVSANATVRPGSTAVRIRPDAVSNHGMTTGGRGTGTPLIGRRSQCQVTTASGPSWSDTPLPGAGRSMRWRCCSLVVSGRTVKRTVVSGFGLPATTISLSARTFGIGGSWSAVTPSARTVTVRRTVVPTGRLSGSVLQASVISRLRAASHQTPSPTGAGATSTVTGGDDRVTGRRRPLASTVVR</sequence>
<name>A0A1E3GP55_9HYPH</name>
<comment type="caution">
    <text evidence="2">The sequence shown here is derived from an EMBL/GenBank/DDBJ whole genome shotgun (WGS) entry which is preliminary data.</text>
</comment>
<feature type="region of interest" description="Disordered" evidence="1">
    <location>
        <begin position="1"/>
        <end position="20"/>
    </location>
</feature>
<evidence type="ECO:0000313" key="2">
    <source>
        <dbReference type="EMBL" id="ODN65810.1"/>
    </source>
</evidence>
<feature type="compositionally biased region" description="Low complexity" evidence="1">
    <location>
        <begin position="167"/>
        <end position="177"/>
    </location>
</feature>
<proteinExistence type="predicted"/>
<evidence type="ECO:0000313" key="3">
    <source>
        <dbReference type="Proteomes" id="UP000094622"/>
    </source>
</evidence>
<dbReference type="AlphaFoldDB" id="A0A1E3GP55"/>
<gene>
    <name evidence="2" type="ORF">A6302_04492</name>
</gene>
<accession>A0A1E3GP55</accession>
<keyword evidence="3" id="KW-1185">Reference proteome</keyword>
<feature type="region of interest" description="Disordered" evidence="1">
    <location>
        <begin position="158"/>
        <end position="195"/>
    </location>
</feature>
<dbReference type="Proteomes" id="UP000094622">
    <property type="component" value="Unassembled WGS sequence"/>
</dbReference>
<evidence type="ECO:0000256" key="1">
    <source>
        <dbReference type="SAM" id="MobiDB-lite"/>
    </source>
</evidence>
<organism evidence="2 3">
    <name type="scientific">Methylobrevis pamukkalensis</name>
    <dbReference type="NCBI Taxonomy" id="1439726"/>
    <lineage>
        <taxon>Bacteria</taxon>
        <taxon>Pseudomonadati</taxon>
        <taxon>Pseudomonadota</taxon>
        <taxon>Alphaproteobacteria</taxon>
        <taxon>Hyphomicrobiales</taxon>
        <taxon>Pleomorphomonadaceae</taxon>
        <taxon>Methylobrevis</taxon>
    </lineage>
</organism>
<dbReference type="EMBL" id="MCRJ01000250">
    <property type="protein sequence ID" value="ODN65810.1"/>
    <property type="molecule type" value="Genomic_DNA"/>
</dbReference>
<reference evidence="2 3" key="1">
    <citation type="submission" date="2016-07" db="EMBL/GenBank/DDBJ databases">
        <title>Draft Genome Sequence of Methylobrevis pamukkalensis PK2.</title>
        <authorList>
            <person name="Vasilenko O.V."/>
            <person name="Doronina N.V."/>
            <person name="Shmareva M.N."/>
            <person name="Tarlachkov S.V."/>
            <person name="Mustakhimov I."/>
            <person name="Trotsenko Y.A."/>
        </authorList>
    </citation>
    <scope>NUCLEOTIDE SEQUENCE [LARGE SCALE GENOMIC DNA]</scope>
    <source>
        <strain evidence="2 3">PK2</strain>
    </source>
</reference>
<protein>
    <submittedName>
        <fullName evidence="2">Uncharacterized protein</fullName>
    </submittedName>
</protein>